<sequence>MQPFCLCHVSLLTDHYQLLSLPAEGNLAQRQIIIPSIPFHFSSRCTYCMLSS</sequence>
<accession>A0A0A8YWK8</accession>
<name>A0A0A8YWK8_ARUDO</name>
<dbReference type="EMBL" id="GBRH01266386">
    <property type="protein sequence ID" value="JAD31509.1"/>
    <property type="molecule type" value="Transcribed_RNA"/>
</dbReference>
<reference evidence="1" key="2">
    <citation type="journal article" date="2015" name="Data Brief">
        <title>Shoot transcriptome of the giant reed, Arundo donax.</title>
        <authorList>
            <person name="Barrero R.A."/>
            <person name="Guerrero F.D."/>
            <person name="Moolhuijzen P."/>
            <person name="Goolsby J.A."/>
            <person name="Tidwell J."/>
            <person name="Bellgard S.E."/>
            <person name="Bellgard M.I."/>
        </authorList>
    </citation>
    <scope>NUCLEOTIDE SEQUENCE</scope>
    <source>
        <tissue evidence="1">Shoot tissue taken approximately 20 cm above the soil surface</tissue>
    </source>
</reference>
<organism evidence="1">
    <name type="scientific">Arundo donax</name>
    <name type="common">Giant reed</name>
    <name type="synonym">Donax arundinaceus</name>
    <dbReference type="NCBI Taxonomy" id="35708"/>
    <lineage>
        <taxon>Eukaryota</taxon>
        <taxon>Viridiplantae</taxon>
        <taxon>Streptophyta</taxon>
        <taxon>Embryophyta</taxon>
        <taxon>Tracheophyta</taxon>
        <taxon>Spermatophyta</taxon>
        <taxon>Magnoliopsida</taxon>
        <taxon>Liliopsida</taxon>
        <taxon>Poales</taxon>
        <taxon>Poaceae</taxon>
        <taxon>PACMAD clade</taxon>
        <taxon>Arundinoideae</taxon>
        <taxon>Arundineae</taxon>
        <taxon>Arundo</taxon>
    </lineage>
</organism>
<protein>
    <submittedName>
        <fullName evidence="1">Uncharacterized protein</fullName>
    </submittedName>
</protein>
<dbReference type="AlphaFoldDB" id="A0A0A8YWK8"/>
<reference evidence="1" key="1">
    <citation type="submission" date="2014-09" db="EMBL/GenBank/DDBJ databases">
        <authorList>
            <person name="Magalhaes I.L.F."/>
            <person name="Oliveira U."/>
            <person name="Santos F.R."/>
            <person name="Vidigal T.H.D.A."/>
            <person name="Brescovit A.D."/>
            <person name="Santos A.J."/>
        </authorList>
    </citation>
    <scope>NUCLEOTIDE SEQUENCE</scope>
    <source>
        <tissue evidence="1">Shoot tissue taken approximately 20 cm above the soil surface</tissue>
    </source>
</reference>
<proteinExistence type="predicted"/>
<evidence type="ECO:0000313" key="1">
    <source>
        <dbReference type="EMBL" id="JAD31509.1"/>
    </source>
</evidence>